<keyword evidence="3" id="KW-0808">Transferase</keyword>
<accession>A0AA44DID2</accession>
<evidence type="ECO:0000256" key="3">
    <source>
        <dbReference type="ARBA" id="ARBA00022679"/>
    </source>
</evidence>
<dbReference type="Proteomes" id="UP000573963">
    <property type="component" value="Unassembled WGS sequence"/>
</dbReference>
<keyword evidence="4" id="KW-0472">Membrane</keyword>
<name>A0AA44DID2_PARBF</name>
<dbReference type="InterPro" id="IPR001296">
    <property type="entry name" value="Glyco_trans_1"/>
</dbReference>
<evidence type="ECO:0000259" key="5">
    <source>
        <dbReference type="Pfam" id="PF00534"/>
    </source>
</evidence>
<dbReference type="SUPFAM" id="SSF53756">
    <property type="entry name" value="UDP-Glycosyltransferase/glycogen phosphorylase"/>
    <property type="match status" value="1"/>
</dbReference>
<evidence type="ECO:0000313" key="7">
    <source>
        <dbReference type="Proteomes" id="UP000573963"/>
    </source>
</evidence>
<proteinExistence type="inferred from homology"/>
<dbReference type="RefSeq" id="WP_168930469.1">
    <property type="nucleotide sequence ID" value="NZ_JABAFD010000001.1"/>
</dbReference>
<organism evidence="6 7">
    <name type="scientific">Paraclostridium bifermentans</name>
    <name type="common">Clostridium bifermentans</name>
    <dbReference type="NCBI Taxonomy" id="1490"/>
    <lineage>
        <taxon>Bacteria</taxon>
        <taxon>Bacillati</taxon>
        <taxon>Bacillota</taxon>
        <taxon>Clostridia</taxon>
        <taxon>Peptostreptococcales</taxon>
        <taxon>Peptostreptococcaceae</taxon>
        <taxon>Paraclostridium</taxon>
    </lineage>
</organism>
<evidence type="ECO:0000313" key="6">
    <source>
        <dbReference type="EMBL" id="NME08146.1"/>
    </source>
</evidence>
<keyword evidence="4" id="KW-0812">Transmembrane</keyword>
<dbReference type="Pfam" id="PF00534">
    <property type="entry name" value="Glycos_transf_1"/>
    <property type="match status" value="1"/>
</dbReference>
<feature type="transmembrane region" description="Helical" evidence="4">
    <location>
        <begin position="49"/>
        <end position="74"/>
    </location>
</feature>
<reference evidence="6 7" key="1">
    <citation type="submission" date="2020-04" db="EMBL/GenBank/DDBJ databases">
        <authorList>
            <person name="Hitch T.C.A."/>
            <person name="Wylensek D."/>
            <person name="Clavel T."/>
        </authorList>
    </citation>
    <scope>NUCLEOTIDE SEQUENCE [LARGE SCALE GENOMIC DNA]</scope>
    <source>
        <strain evidence="6 7">Med78_4-601-WT-2</strain>
    </source>
</reference>
<dbReference type="PANTHER" id="PTHR12526">
    <property type="entry name" value="GLYCOSYLTRANSFERASE"/>
    <property type="match status" value="1"/>
</dbReference>
<comment type="similarity">
    <text evidence="1">Belongs to the glycosyltransferase group 1 family. Glycosyltransferase 4 subfamily.</text>
</comment>
<feature type="domain" description="Glycosyl transferase family 1" evidence="5">
    <location>
        <begin position="165"/>
        <end position="330"/>
    </location>
</feature>
<protein>
    <submittedName>
        <fullName evidence="6">Glycosyltransferase family 4 protein</fullName>
    </submittedName>
</protein>
<dbReference type="Gene3D" id="3.40.50.2000">
    <property type="entry name" value="Glycogen Phosphorylase B"/>
    <property type="match status" value="2"/>
</dbReference>
<keyword evidence="4" id="KW-1133">Transmembrane helix</keyword>
<sequence>MNVLMIGSSLEVKGGMTTVVEGFLKNNFNKTNLYYIPTHTDGSKLKKMIFFLIALVKILFFLLFKDIAIVHMHFSERGSFTRKNLISKLSKKLKKKVVIHMHGAEFKEFYNESSIKTKKSIEKFLLRADRVLVLGESWNKFVKGINEKIKIEVMPNFVSCIDDTSKFNSNEINILFLAVLIKRKGIFDLVEAVNLIIKEKFLEQFDLNIIVAGSGVELENLKCKVQELGIEKYFEFLGWVKNEEKQEILKKSQLFVLPSYNEGLPVSILEAMSYGIPIISTSVGSIEDAVKNEYNGLIIEPGNINALKESIKAIITNKEKWKYFSENNKKLVEEVYNEKIYFKKIEQIYYTI</sequence>
<evidence type="ECO:0000256" key="4">
    <source>
        <dbReference type="SAM" id="Phobius"/>
    </source>
</evidence>
<dbReference type="PANTHER" id="PTHR12526:SF640">
    <property type="entry name" value="COLANIC ACID BIOSYNTHESIS GLYCOSYLTRANSFERASE WCAL-RELATED"/>
    <property type="match status" value="1"/>
</dbReference>
<evidence type="ECO:0000256" key="2">
    <source>
        <dbReference type="ARBA" id="ARBA00022676"/>
    </source>
</evidence>
<dbReference type="CDD" id="cd03801">
    <property type="entry name" value="GT4_PimA-like"/>
    <property type="match status" value="1"/>
</dbReference>
<evidence type="ECO:0000256" key="1">
    <source>
        <dbReference type="ARBA" id="ARBA00009481"/>
    </source>
</evidence>
<dbReference type="EMBL" id="JABAFD010000001">
    <property type="protein sequence ID" value="NME08146.1"/>
    <property type="molecule type" value="Genomic_DNA"/>
</dbReference>
<comment type="caution">
    <text evidence="6">The sequence shown here is derived from an EMBL/GenBank/DDBJ whole genome shotgun (WGS) entry which is preliminary data.</text>
</comment>
<keyword evidence="2" id="KW-0328">Glycosyltransferase</keyword>
<gene>
    <name evidence="6" type="ORF">HF875_01375</name>
</gene>
<dbReference type="GO" id="GO:0016757">
    <property type="term" value="F:glycosyltransferase activity"/>
    <property type="evidence" value="ECO:0007669"/>
    <property type="project" value="UniProtKB-KW"/>
</dbReference>
<dbReference type="AlphaFoldDB" id="A0AA44DID2"/>